<dbReference type="RefSeq" id="WP_244379035.1">
    <property type="nucleotide sequence ID" value="NZ_CP083239.1"/>
</dbReference>
<feature type="domain" description="Peptidase S24/S26A/S26B/S26C" evidence="4">
    <location>
        <begin position="177"/>
        <end position="267"/>
    </location>
</feature>
<name>A0A9E7D608_9HYPH</name>
<proteinExistence type="predicted"/>
<dbReference type="InterPro" id="IPR001387">
    <property type="entry name" value="Cro/C1-type_HTH"/>
</dbReference>
<dbReference type="AlphaFoldDB" id="A0A9E7D608"/>
<dbReference type="InterPro" id="IPR039418">
    <property type="entry name" value="LexA-like"/>
</dbReference>
<sequence>MSNASRYDLSSIGGRVGWALGAAKGKSQAGLGKALDRPSSAISNIVTKNRALRPNGRWDEIASYLGVNLPWLMTGKGPVWADPLLNDDIDHQFTRTSLDSDFKRIPLDDDQRAYTESERYSPVIPGAFPELDISAGAGEGIVGDVYSLPTGSASISGHRVVAEWKFPDAFVRHELGLSTAQTIIAPVRGDSMSPTYRDGDRVIIDLRVRDFADDGVYFITDGQSAPRIKRLEYVFNSSPPTVRVISDNPASAEQKVALHELTILGRISGRITRG</sequence>
<keyword evidence="1" id="KW-0805">Transcription regulation</keyword>
<evidence type="ECO:0000256" key="1">
    <source>
        <dbReference type="ARBA" id="ARBA00023015"/>
    </source>
</evidence>
<dbReference type="InterPro" id="IPR015927">
    <property type="entry name" value="Peptidase_S24_S26A/B/C"/>
</dbReference>
<dbReference type="SUPFAM" id="SSF51306">
    <property type="entry name" value="LexA/Signal peptidase"/>
    <property type="match status" value="1"/>
</dbReference>
<evidence type="ECO:0000256" key="2">
    <source>
        <dbReference type="ARBA" id="ARBA00023125"/>
    </source>
</evidence>
<evidence type="ECO:0000256" key="3">
    <source>
        <dbReference type="ARBA" id="ARBA00023163"/>
    </source>
</evidence>
<dbReference type="CDD" id="cd00093">
    <property type="entry name" value="HTH_XRE"/>
    <property type="match status" value="1"/>
</dbReference>
<gene>
    <name evidence="5" type="ORF">K9D25_02830</name>
</gene>
<dbReference type="InterPro" id="IPR036286">
    <property type="entry name" value="LexA/Signal_pep-like_sf"/>
</dbReference>
<evidence type="ECO:0000313" key="6">
    <source>
        <dbReference type="Proteomes" id="UP000831684"/>
    </source>
</evidence>
<dbReference type="InterPro" id="IPR010982">
    <property type="entry name" value="Lambda_DNA-bd_dom_sf"/>
</dbReference>
<dbReference type="Pfam" id="PF00717">
    <property type="entry name" value="Peptidase_S24"/>
    <property type="match status" value="1"/>
</dbReference>
<dbReference type="Gene3D" id="1.10.260.40">
    <property type="entry name" value="lambda repressor-like DNA-binding domains"/>
    <property type="match status" value="1"/>
</dbReference>
<protein>
    <submittedName>
        <fullName evidence="5">LexA family transcriptional regulator</fullName>
    </submittedName>
</protein>
<dbReference type="PANTHER" id="PTHR40661:SF3">
    <property type="entry name" value="FELS-1 PROPHAGE TRANSCRIPTIONAL REGULATOR"/>
    <property type="match status" value="1"/>
</dbReference>
<dbReference type="KEGG" id="apol:K9D25_02830"/>
<dbReference type="GO" id="GO:0003677">
    <property type="term" value="F:DNA binding"/>
    <property type="evidence" value="ECO:0007669"/>
    <property type="project" value="UniProtKB-KW"/>
</dbReference>
<dbReference type="PANTHER" id="PTHR40661">
    <property type="match status" value="1"/>
</dbReference>
<dbReference type="EMBL" id="CP083239">
    <property type="protein sequence ID" value="UOK71675.1"/>
    <property type="molecule type" value="Genomic_DNA"/>
</dbReference>
<accession>A0A9E7D608</accession>
<keyword evidence="2" id="KW-0238">DNA-binding</keyword>
<keyword evidence="3" id="KW-0804">Transcription</keyword>
<dbReference type="Gene3D" id="2.10.109.10">
    <property type="entry name" value="Umud Fragment, subunit A"/>
    <property type="match status" value="1"/>
</dbReference>
<evidence type="ECO:0000259" key="4">
    <source>
        <dbReference type="Pfam" id="PF00717"/>
    </source>
</evidence>
<dbReference type="Proteomes" id="UP000831684">
    <property type="component" value="Chromosome"/>
</dbReference>
<organism evidence="5 6">
    <name type="scientific">Ancylobacter polymorphus</name>
    <dbReference type="NCBI Taxonomy" id="223390"/>
    <lineage>
        <taxon>Bacteria</taxon>
        <taxon>Pseudomonadati</taxon>
        <taxon>Pseudomonadota</taxon>
        <taxon>Alphaproteobacteria</taxon>
        <taxon>Hyphomicrobiales</taxon>
        <taxon>Xanthobacteraceae</taxon>
        <taxon>Ancylobacter</taxon>
    </lineage>
</organism>
<reference evidence="5" key="1">
    <citation type="submission" date="2021-09" db="EMBL/GenBank/DDBJ databases">
        <title>Network and meta-omics reveal the key degrader and cooperation patterns in an efficient 1,4-dioxane-degrading microbial community.</title>
        <authorList>
            <person name="Dai C."/>
        </authorList>
    </citation>
    <scope>NUCLEOTIDE SEQUENCE</scope>
    <source>
        <strain evidence="5">ZM13</strain>
    </source>
</reference>
<evidence type="ECO:0000313" key="5">
    <source>
        <dbReference type="EMBL" id="UOK71675.1"/>
    </source>
</evidence>
<dbReference type="CDD" id="cd06529">
    <property type="entry name" value="S24_LexA-like"/>
    <property type="match status" value="1"/>
</dbReference>